<evidence type="ECO:0000259" key="16">
    <source>
        <dbReference type="PROSITE" id="PS51188"/>
    </source>
</evidence>
<dbReference type="OrthoDB" id="9779889at2"/>
<feature type="binding site" evidence="13">
    <location>
        <position position="150"/>
    </location>
    <ligand>
        <name>Zn(2+)</name>
        <dbReference type="ChEBI" id="CHEBI:29105"/>
        <label>1</label>
    </ligand>
</feature>
<dbReference type="InterPro" id="IPR001623">
    <property type="entry name" value="DnaJ_domain"/>
</dbReference>
<dbReference type="PRINTS" id="PR00625">
    <property type="entry name" value="JDOMAIN"/>
</dbReference>
<evidence type="ECO:0000256" key="2">
    <source>
        <dbReference type="ARBA" id="ARBA00011738"/>
    </source>
</evidence>
<feature type="binding site" evidence="13">
    <location>
        <position position="147"/>
    </location>
    <ligand>
        <name>Zn(2+)</name>
        <dbReference type="ChEBI" id="CHEBI:29105"/>
        <label>1</label>
    </ligand>
</feature>
<keyword evidence="10 13" id="KW-0143">Chaperone</keyword>
<dbReference type="eggNOG" id="COG0484">
    <property type="taxonomic scope" value="Bacteria"/>
</dbReference>
<dbReference type="HOGENOM" id="CLU_017633_0_7_0"/>
<dbReference type="GO" id="GO:0009408">
    <property type="term" value="P:response to heat"/>
    <property type="evidence" value="ECO:0007669"/>
    <property type="project" value="InterPro"/>
</dbReference>
<dbReference type="GO" id="GO:0006260">
    <property type="term" value="P:DNA replication"/>
    <property type="evidence" value="ECO:0007669"/>
    <property type="project" value="UniProtKB-KW"/>
</dbReference>
<feature type="binding site" evidence="13">
    <location>
        <position position="204"/>
    </location>
    <ligand>
        <name>Zn(2+)</name>
        <dbReference type="ChEBI" id="CHEBI:29105"/>
        <label>1</label>
    </ligand>
</feature>
<comment type="subcellular location">
    <subcellularLocation>
        <location evidence="1 13">Cytoplasm</location>
    </subcellularLocation>
</comment>
<dbReference type="PANTHER" id="PTHR43096">
    <property type="entry name" value="DNAJ HOMOLOG 1, MITOCHONDRIAL-RELATED"/>
    <property type="match status" value="1"/>
</dbReference>
<comment type="function">
    <text evidence="13">Participates actively in the response to hyperosmotic and heat shock by preventing the aggregation of stress-denatured proteins and by disaggregating proteins, also in an autonomous, DnaK-independent fashion. Unfolded proteins bind initially to DnaJ; upon interaction with the DnaJ-bound protein, DnaK hydrolyzes its bound ATP, resulting in the formation of a stable complex. GrpE releases ADP from DnaK; ATP binding to DnaK triggers the release of the substrate protein, thus completing the reaction cycle. Several rounds of ATP-dependent interactions between DnaJ, DnaK and GrpE are required for fully efficient folding. Also involved, together with DnaK and GrpE, in the DNA replication of plasmids through activation of initiation proteins.</text>
</comment>
<evidence type="ECO:0000256" key="9">
    <source>
        <dbReference type="ARBA" id="ARBA00023016"/>
    </source>
</evidence>
<proteinExistence type="inferred from homology"/>
<evidence type="ECO:0000256" key="13">
    <source>
        <dbReference type="HAMAP-Rule" id="MF_01152"/>
    </source>
</evidence>
<feature type="binding site" evidence="13">
    <location>
        <position position="164"/>
    </location>
    <ligand>
        <name>Zn(2+)</name>
        <dbReference type="ChEBI" id="CHEBI:29105"/>
        <label>2</label>
    </ligand>
</feature>
<evidence type="ECO:0000313" key="17">
    <source>
        <dbReference type="EMBL" id="ACM05733.1"/>
    </source>
</evidence>
<evidence type="ECO:0000256" key="14">
    <source>
        <dbReference type="PROSITE-ProRule" id="PRU00546"/>
    </source>
</evidence>
<evidence type="ECO:0000256" key="7">
    <source>
        <dbReference type="ARBA" id="ARBA00022771"/>
    </source>
</evidence>
<dbReference type="Pfam" id="PF00684">
    <property type="entry name" value="DnaJ_CXXCXGXG"/>
    <property type="match status" value="1"/>
</dbReference>
<dbReference type="InterPro" id="IPR012724">
    <property type="entry name" value="DnaJ"/>
</dbReference>
<comment type="caution">
    <text evidence="13">Lacks conserved residue(s) required for the propagation of feature annotation.</text>
</comment>
<evidence type="ECO:0000256" key="3">
    <source>
        <dbReference type="ARBA" id="ARBA00022490"/>
    </source>
</evidence>
<sequence length="378" mass="41721">MAAKRDYYEILGVSRTATQEEIRRAYRRLARQYHPDVNKSPDAEEKFKEINEAYEVLSDPDKRAAYDRFGHAGVQAGVGHEPSAGGDPFGFGSLFTDLFDSFFGDMTGTTRRRPARGADLEATIELTFEEALRGVVKELEIERLELCPDCRGTRMRHGARPTTCPVCGGTGQLRRYQQTILGAMITATTCSHCGGEGRVVSDPCPTCRGRGRTVRRRTVRLEIPAGIEDGATLRLTGEGEHGEPGGAPGNLYVHVRVRPHDLFRREGTTLYLDLPINVAQAALGAEVEVPTIDGPVLLTIPPGTQPGQRFRLRGKGAPELGSERRGDLIVTVRVVVPTELTPRQRELFAELAESLERPDVHEAHRKGFFERIKEVLGV</sequence>
<dbReference type="Pfam" id="PF00226">
    <property type="entry name" value="DnaJ"/>
    <property type="match status" value="1"/>
</dbReference>
<name>B9L2P9_THERP</name>
<evidence type="ECO:0000256" key="12">
    <source>
        <dbReference type="ARBA" id="ARBA00067609"/>
    </source>
</evidence>
<dbReference type="AlphaFoldDB" id="B9L2P9"/>
<dbReference type="FunFam" id="1.10.287.110:FF:000031">
    <property type="entry name" value="Molecular chaperone DnaJ"/>
    <property type="match status" value="1"/>
</dbReference>
<dbReference type="SUPFAM" id="SSF46565">
    <property type="entry name" value="Chaperone J-domain"/>
    <property type="match status" value="1"/>
</dbReference>
<dbReference type="Proteomes" id="UP000000447">
    <property type="component" value="Chromosome"/>
</dbReference>
<evidence type="ECO:0000256" key="8">
    <source>
        <dbReference type="ARBA" id="ARBA00022833"/>
    </source>
</evidence>
<dbReference type="PANTHER" id="PTHR43096:SF48">
    <property type="entry name" value="CHAPERONE PROTEIN DNAJ"/>
    <property type="match status" value="1"/>
</dbReference>
<feature type="binding site" evidence="13">
    <location>
        <position position="190"/>
    </location>
    <ligand>
        <name>Zn(2+)</name>
        <dbReference type="ChEBI" id="CHEBI:29105"/>
        <label>2</label>
    </ligand>
</feature>
<gene>
    <name evidence="13 17" type="primary">dnaJ</name>
    <name evidence="17" type="ordered locus">trd_1453</name>
</gene>
<dbReference type="HAMAP" id="MF_01152">
    <property type="entry name" value="DnaJ"/>
    <property type="match status" value="1"/>
</dbReference>
<dbReference type="GO" id="GO:0008270">
    <property type="term" value="F:zinc ion binding"/>
    <property type="evidence" value="ECO:0007669"/>
    <property type="project" value="UniProtKB-UniRule"/>
</dbReference>
<keyword evidence="6 13" id="KW-0677">Repeat</keyword>
<accession>B9L2P9</accession>
<feature type="binding site" evidence="13">
    <location>
        <position position="207"/>
    </location>
    <ligand>
        <name>Zn(2+)</name>
        <dbReference type="ChEBI" id="CHEBI:29105"/>
        <label>1</label>
    </ligand>
</feature>
<dbReference type="Gene3D" id="2.10.230.10">
    <property type="entry name" value="Heat shock protein DnaJ, cysteine-rich domain"/>
    <property type="match status" value="1"/>
</dbReference>
<dbReference type="Pfam" id="PF01556">
    <property type="entry name" value="DnaJ_C"/>
    <property type="match status" value="1"/>
</dbReference>
<evidence type="ECO:0000256" key="4">
    <source>
        <dbReference type="ARBA" id="ARBA00022705"/>
    </source>
</evidence>
<reference evidence="17 18" key="1">
    <citation type="journal article" date="2009" name="PLoS ONE">
        <title>Complete genome sequence of the aerobic CO-oxidizing thermophile Thermomicrobium roseum.</title>
        <authorList>
            <person name="Wu D."/>
            <person name="Raymond J."/>
            <person name="Wu M."/>
            <person name="Chatterji S."/>
            <person name="Ren Q."/>
            <person name="Graham J.E."/>
            <person name="Bryant D.A."/>
            <person name="Robb F."/>
            <person name="Colman A."/>
            <person name="Tallon L.J."/>
            <person name="Badger J.H."/>
            <person name="Madupu R."/>
            <person name="Ward N.L."/>
            <person name="Eisen J.A."/>
        </authorList>
    </citation>
    <scope>NUCLEOTIDE SEQUENCE [LARGE SCALE GENOMIC DNA]</scope>
    <source>
        <strain evidence="18">ATCC 27502 / DSM 5159 / P-2</strain>
    </source>
</reference>
<keyword evidence="18" id="KW-1185">Reference proteome</keyword>
<dbReference type="GO" id="GO:0042026">
    <property type="term" value="P:protein refolding"/>
    <property type="evidence" value="ECO:0007669"/>
    <property type="project" value="TreeGrafter"/>
</dbReference>
<keyword evidence="4 13" id="KW-0235">DNA replication</keyword>
<feature type="binding site" evidence="13">
    <location>
        <position position="193"/>
    </location>
    <ligand>
        <name>Zn(2+)</name>
        <dbReference type="ChEBI" id="CHEBI:29105"/>
        <label>2</label>
    </ligand>
</feature>
<dbReference type="Gene3D" id="1.10.287.110">
    <property type="entry name" value="DnaJ domain"/>
    <property type="match status" value="1"/>
</dbReference>
<evidence type="ECO:0000313" key="18">
    <source>
        <dbReference type="Proteomes" id="UP000000447"/>
    </source>
</evidence>
<dbReference type="CDD" id="cd10719">
    <property type="entry name" value="DnaJ_zf"/>
    <property type="match status" value="1"/>
</dbReference>
<organism evidence="17 18">
    <name type="scientific">Thermomicrobium roseum (strain ATCC 27502 / DSM 5159 / P-2)</name>
    <dbReference type="NCBI Taxonomy" id="309801"/>
    <lineage>
        <taxon>Bacteria</taxon>
        <taxon>Pseudomonadati</taxon>
        <taxon>Thermomicrobiota</taxon>
        <taxon>Thermomicrobia</taxon>
        <taxon>Thermomicrobiales</taxon>
        <taxon>Thermomicrobiaceae</taxon>
        <taxon>Thermomicrobium</taxon>
    </lineage>
</organism>
<dbReference type="InterPro" id="IPR002939">
    <property type="entry name" value="DnaJ_C"/>
</dbReference>
<keyword evidence="8 13" id="KW-0862">Zinc</keyword>
<dbReference type="Gene3D" id="2.60.260.20">
    <property type="entry name" value="Urease metallochaperone UreE, N-terminal domain"/>
    <property type="match status" value="2"/>
</dbReference>
<dbReference type="InterPro" id="IPR008971">
    <property type="entry name" value="HSP40/DnaJ_pept-bd"/>
</dbReference>
<protein>
    <recommendedName>
        <fullName evidence="12 13">Chaperone protein DnaJ</fullName>
    </recommendedName>
</protein>
<dbReference type="CDD" id="cd10747">
    <property type="entry name" value="DnaJ_C"/>
    <property type="match status" value="1"/>
</dbReference>
<evidence type="ECO:0000256" key="6">
    <source>
        <dbReference type="ARBA" id="ARBA00022737"/>
    </source>
</evidence>
<comment type="cofactor">
    <cofactor evidence="13">
        <name>Zn(2+)</name>
        <dbReference type="ChEBI" id="CHEBI:29105"/>
    </cofactor>
    <text evidence="13">Binds 2 Zn(2+) ions per monomer.</text>
</comment>
<dbReference type="GO" id="GO:0051082">
    <property type="term" value="F:unfolded protein binding"/>
    <property type="evidence" value="ECO:0007669"/>
    <property type="project" value="UniProtKB-UniRule"/>
</dbReference>
<dbReference type="PROSITE" id="PS00636">
    <property type="entry name" value="DNAJ_1"/>
    <property type="match status" value="1"/>
</dbReference>
<dbReference type="NCBIfam" id="NF008035">
    <property type="entry name" value="PRK10767.1"/>
    <property type="match status" value="1"/>
</dbReference>
<dbReference type="RefSeq" id="WP_015922400.1">
    <property type="nucleotide sequence ID" value="NC_011959.1"/>
</dbReference>
<dbReference type="FunFam" id="2.10.230.10:FF:000002">
    <property type="entry name" value="Molecular chaperone DnaJ"/>
    <property type="match status" value="1"/>
</dbReference>
<dbReference type="GO" id="GO:0031072">
    <property type="term" value="F:heat shock protein binding"/>
    <property type="evidence" value="ECO:0007669"/>
    <property type="project" value="InterPro"/>
</dbReference>
<keyword evidence="9 13" id="KW-0346">Stress response</keyword>
<evidence type="ECO:0000256" key="11">
    <source>
        <dbReference type="ARBA" id="ARBA00061004"/>
    </source>
</evidence>
<evidence type="ECO:0000259" key="15">
    <source>
        <dbReference type="PROSITE" id="PS50076"/>
    </source>
</evidence>
<comment type="subunit">
    <text evidence="2 13">Homodimer.</text>
</comment>
<dbReference type="InterPro" id="IPR018253">
    <property type="entry name" value="DnaJ_domain_CS"/>
</dbReference>
<dbReference type="PROSITE" id="PS50076">
    <property type="entry name" value="DNAJ_2"/>
    <property type="match status" value="1"/>
</dbReference>
<dbReference type="EMBL" id="CP001275">
    <property type="protein sequence ID" value="ACM05733.1"/>
    <property type="molecule type" value="Genomic_DNA"/>
</dbReference>
<evidence type="ECO:0000256" key="1">
    <source>
        <dbReference type="ARBA" id="ARBA00004496"/>
    </source>
</evidence>
<feature type="domain" description="CR-type" evidence="16">
    <location>
        <begin position="134"/>
        <end position="216"/>
    </location>
</feature>
<evidence type="ECO:0000256" key="5">
    <source>
        <dbReference type="ARBA" id="ARBA00022723"/>
    </source>
</evidence>
<feature type="zinc finger region" description="CR-type" evidence="14">
    <location>
        <begin position="134"/>
        <end position="216"/>
    </location>
</feature>
<dbReference type="SUPFAM" id="SSF49493">
    <property type="entry name" value="HSP40/DnaJ peptide-binding domain"/>
    <property type="match status" value="2"/>
</dbReference>
<dbReference type="SMART" id="SM00271">
    <property type="entry name" value="DnaJ"/>
    <property type="match status" value="1"/>
</dbReference>
<dbReference type="CDD" id="cd06257">
    <property type="entry name" value="DnaJ"/>
    <property type="match status" value="1"/>
</dbReference>
<dbReference type="InterPro" id="IPR036410">
    <property type="entry name" value="HSP_DnaJ_Cys-rich_dom_sf"/>
</dbReference>
<dbReference type="GO" id="GO:0005737">
    <property type="term" value="C:cytoplasm"/>
    <property type="evidence" value="ECO:0007669"/>
    <property type="project" value="UniProtKB-SubCell"/>
</dbReference>
<keyword evidence="3 13" id="KW-0963">Cytoplasm</keyword>
<dbReference type="STRING" id="309801.trd_1453"/>
<feature type="binding site" evidence="13">
    <location>
        <position position="167"/>
    </location>
    <ligand>
        <name>Zn(2+)</name>
        <dbReference type="ChEBI" id="CHEBI:29105"/>
        <label>2</label>
    </ligand>
</feature>
<dbReference type="GO" id="GO:0005524">
    <property type="term" value="F:ATP binding"/>
    <property type="evidence" value="ECO:0007669"/>
    <property type="project" value="InterPro"/>
</dbReference>
<comment type="similarity">
    <text evidence="11 13">Belongs to the DnaJ family.</text>
</comment>
<dbReference type="SUPFAM" id="SSF57938">
    <property type="entry name" value="DnaJ/Hsp40 cysteine-rich domain"/>
    <property type="match status" value="1"/>
</dbReference>
<dbReference type="PROSITE" id="PS51188">
    <property type="entry name" value="ZF_CR"/>
    <property type="match status" value="1"/>
</dbReference>
<evidence type="ECO:0000256" key="10">
    <source>
        <dbReference type="ARBA" id="ARBA00023186"/>
    </source>
</evidence>
<keyword evidence="5 13" id="KW-0479">Metal-binding</keyword>
<dbReference type="FunFam" id="2.60.260.20:FF:000004">
    <property type="entry name" value="Molecular chaperone DnaJ"/>
    <property type="match status" value="1"/>
</dbReference>
<dbReference type="NCBIfam" id="TIGR02349">
    <property type="entry name" value="DnaJ_bact"/>
    <property type="match status" value="1"/>
</dbReference>
<dbReference type="InterPro" id="IPR036869">
    <property type="entry name" value="J_dom_sf"/>
</dbReference>
<dbReference type="KEGG" id="tro:trd_1453"/>
<dbReference type="InterPro" id="IPR001305">
    <property type="entry name" value="HSP_DnaJ_Cys-rich_dom"/>
</dbReference>
<feature type="domain" description="J" evidence="15">
    <location>
        <begin position="6"/>
        <end position="70"/>
    </location>
</feature>
<keyword evidence="7 13" id="KW-0863">Zinc-finger</keyword>
<comment type="domain">
    <text evidence="13">The J domain is necessary and sufficient to stimulate DnaK ATPase activity. Zinc center 1 plays an important role in the autonomous, DnaK-independent chaperone activity of DnaJ. Zinc center 2 is essential for interaction with DnaK and for DnaJ activity.</text>
</comment>